<dbReference type="Proteomes" id="UP000823632">
    <property type="component" value="Unassembled WGS sequence"/>
</dbReference>
<reference evidence="4" key="2">
    <citation type="journal article" date="2021" name="PeerJ">
        <title>Extensive microbial diversity within the chicken gut microbiome revealed by metagenomics and culture.</title>
        <authorList>
            <person name="Gilroy R."/>
            <person name="Ravi A."/>
            <person name="Getino M."/>
            <person name="Pursley I."/>
            <person name="Horton D.L."/>
            <person name="Alikhan N.F."/>
            <person name="Baker D."/>
            <person name="Gharbi K."/>
            <person name="Hall N."/>
            <person name="Watson M."/>
            <person name="Adriaenssens E.M."/>
            <person name="Foster-Nyarko E."/>
            <person name="Jarju S."/>
            <person name="Secka A."/>
            <person name="Antonio M."/>
            <person name="Oren A."/>
            <person name="Chaudhuri R.R."/>
            <person name="La Ragione R."/>
            <person name="Hildebrand F."/>
            <person name="Pallen M.J."/>
        </authorList>
    </citation>
    <scope>NUCLEOTIDE SEQUENCE</scope>
    <source>
        <strain evidence="4">10192</strain>
    </source>
</reference>
<feature type="coiled-coil region" evidence="1">
    <location>
        <begin position="47"/>
        <end position="74"/>
    </location>
</feature>
<keyword evidence="2" id="KW-0812">Transmembrane</keyword>
<accession>A0A9D9DSI0</accession>
<name>A0A9D9DSI0_9BACT</name>
<dbReference type="CDD" id="cd03401">
    <property type="entry name" value="SPFH_prohibitin"/>
    <property type="match status" value="1"/>
</dbReference>
<organism evidence="4 5">
    <name type="scientific">Candidatus Scatousia excrementipullorum</name>
    <dbReference type="NCBI Taxonomy" id="2840936"/>
    <lineage>
        <taxon>Bacteria</taxon>
        <taxon>Candidatus Scatousia</taxon>
    </lineage>
</organism>
<comment type="caution">
    <text evidence="4">The sequence shown here is derived from an EMBL/GenBank/DDBJ whole genome shotgun (WGS) entry which is preliminary data.</text>
</comment>
<sequence length="331" mass="37323">MSDLKFLLITAIVLTTAFVWDYFEKKILTSRLKKRRKSRKTNETLGNQSATEKLNAANCLLKKYINERMELMDKKNLATPVTVILLLIVFIILCNPIAIVGVGERGVKVTLGKVSPQSYTEGIHLITPFISKIKTMDVKTQKKYISTDVYTKDIQQAQISYVVNFNLQPQNAHNMYREVGTGYVDTVLMPVVEGTIKDVIGKWNAQDLVANRESATVDILGKLQKQLQPRYINVTGFQITDINYSGVFEKAIESKVTAEQDALKAKNRTVQIEEEAKQKIISAEAEAKSMAIRANALTRNKALVEYEAVQKWDGKLPQYMLGNTVPFLNLK</sequence>
<keyword evidence="2" id="KW-1133">Transmembrane helix</keyword>
<dbReference type="AlphaFoldDB" id="A0A9D9DSI0"/>
<feature type="transmembrane region" description="Helical" evidence="2">
    <location>
        <begin position="6"/>
        <end position="23"/>
    </location>
</feature>
<evidence type="ECO:0000256" key="2">
    <source>
        <dbReference type="SAM" id="Phobius"/>
    </source>
</evidence>
<dbReference type="PRINTS" id="PR00679">
    <property type="entry name" value="PROHIBITIN"/>
</dbReference>
<dbReference type="InterPro" id="IPR000163">
    <property type="entry name" value="Prohibitin"/>
</dbReference>
<dbReference type="PANTHER" id="PTHR23222:SF0">
    <property type="entry name" value="PROHIBITIN 1"/>
    <property type="match status" value="1"/>
</dbReference>
<evidence type="ECO:0000313" key="4">
    <source>
        <dbReference type="EMBL" id="MBO8431260.1"/>
    </source>
</evidence>
<feature type="transmembrane region" description="Helical" evidence="2">
    <location>
        <begin position="77"/>
        <end position="99"/>
    </location>
</feature>
<proteinExistence type="predicted"/>
<dbReference type="InterPro" id="IPR036013">
    <property type="entry name" value="Band_7/SPFH_dom_sf"/>
</dbReference>
<keyword evidence="1" id="KW-0175">Coiled coil</keyword>
<protein>
    <submittedName>
        <fullName evidence="4">Prohibitin family protein</fullName>
    </submittedName>
</protein>
<feature type="domain" description="Band 7" evidence="3">
    <location>
        <begin position="95"/>
        <end position="256"/>
    </location>
</feature>
<gene>
    <name evidence="4" type="ORF">IAC76_07725</name>
</gene>
<dbReference type="SUPFAM" id="SSF117892">
    <property type="entry name" value="Band 7/SPFH domain"/>
    <property type="match status" value="1"/>
</dbReference>
<dbReference type="PANTHER" id="PTHR23222">
    <property type="entry name" value="PROHIBITIN"/>
    <property type="match status" value="1"/>
</dbReference>
<dbReference type="EMBL" id="JADIND010000172">
    <property type="protein sequence ID" value="MBO8431260.1"/>
    <property type="molecule type" value="Genomic_DNA"/>
</dbReference>
<evidence type="ECO:0000256" key="1">
    <source>
        <dbReference type="SAM" id="Coils"/>
    </source>
</evidence>
<evidence type="ECO:0000259" key="3">
    <source>
        <dbReference type="SMART" id="SM00244"/>
    </source>
</evidence>
<dbReference type="InterPro" id="IPR001107">
    <property type="entry name" value="Band_7"/>
</dbReference>
<dbReference type="Pfam" id="PF01145">
    <property type="entry name" value="Band_7"/>
    <property type="match status" value="1"/>
</dbReference>
<evidence type="ECO:0000313" key="5">
    <source>
        <dbReference type="Proteomes" id="UP000823632"/>
    </source>
</evidence>
<dbReference type="GO" id="GO:0016020">
    <property type="term" value="C:membrane"/>
    <property type="evidence" value="ECO:0007669"/>
    <property type="project" value="InterPro"/>
</dbReference>
<dbReference type="Gene3D" id="3.30.479.30">
    <property type="entry name" value="Band 7 domain"/>
    <property type="match status" value="1"/>
</dbReference>
<reference evidence="4" key="1">
    <citation type="submission" date="2020-10" db="EMBL/GenBank/DDBJ databases">
        <authorList>
            <person name="Gilroy R."/>
        </authorList>
    </citation>
    <scope>NUCLEOTIDE SEQUENCE</scope>
    <source>
        <strain evidence="4">10192</strain>
    </source>
</reference>
<keyword evidence="2" id="KW-0472">Membrane</keyword>
<dbReference type="SMART" id="SM00244">
    <property type="entry name" value="PHB"/>
    <property type="match status" value="1"/>
</dbReference>